<feature type="coiled-coil region" evidence="1">
    <location>
        <begin position="13"/>
        <end position="40"/>
    </location>
</feature>
<reference evidence="3" key="1">
    <citation type="journal article" date="2021" name="bioRxiv">
        <title>Whole Genome Assembly and Annotation of Northern Wild Rice, Zizania palustris L., Supports a Whole Genome Duplication in the Zizania Genus.</title>
        <authorList>
            <person name="Haas M."/>
            <person name="Kono T."/>
            <person name="Macchietto M."/>
            <person name="Millas R."/>
            <person name="McGilp L."/>
            <person name="Shao M."/>
            <person name="Duquette J."/>
            <person name="Hirsch C.N."/>
            <person name="Kimball J."/>
        </authorList>
    </citation>
    <scope>NUCLEOTIDE SEQUENCE</scope>
    <source>
        <tissue evidence="3">Fresh leaf tissue</tissue>
    </source>
</reference>
<sequence length="219" mass="24728">MTAATSLTLLRLLKLAAKERKELKLRLEAISTELAILKSKSDVADCMHEFAFRSHPDFEAPHGFESDFAPRGVHHASYGGRSRVRGFDARQVFPFSSSSPPPPPRNYARRLRRLHGLPPPPPASRRLRRLHGLPPPLAASPASRRLCPPPPASPTSRRLRPPPRPPASPTSRRLRCLRRLRRLRRLRPPPTASASRRSRVPSPEQQPWTSTRRPWHGSN</sequence>
<comment type="caution">
    <text evidence="3">The sequence shown here is derived from an EMBL/GenBank/DDBJ whole genome shotgun (WGS) entry which is preliminary data.</text>
</comment>
<proteinExistence type="predicted"/>
<evidence type="ECO:0000256" key="2">
    <source>
        <dbReference type="SAM" id="MobiDB-lite"/>
    </source>
</evidence>
<name>A0A8J5VGJ5_ZIZPA</name>
<evidence type="ECO:0000256" key="1">
    <source>
        <dbReference type="SAM" id="Coils"/>
    </source>
</evidence>
<organism evidence="3 4">
    <name type="scientific">Zizania palustris</name>
    <name type="common">Northern wild rice</name>
    <dbReference type="NCBI Taxonomy" id="103762"/>
    <lineage>
        <taxon>Eukaryota</taxon>
        <taxon>Viridiplantae</taxon>
        <taxon>Streptophyta</taxon>
        <taxon>Embryophyta</taxon>
        <taxon>Tracheophyta</taxon>
        <taxon>Spermatophyta</taxon>
        <taxon>Magnoliopsida</taxon>
        <taxon>Liliopsida</taxon>
        <taxon>Poales</taxon>
        <taxon>Poaceae</taxon>
        <taxon>BOP clade</taxon>
        <taxon>Oryzoideae</taxon>
        <taxon>Oryzeae</taxon>
        <taxon>Zizaniinae</taxon>
        <taxon>Zizania</taxon>
    </lineage>
</organism>
<feature type="compositionally biased region" description="Polar residues" evidence="2">
    <location>
        <begin position="205"/>
        <end position="219"/>
    </location>
</feature>
<dbReference type="AlphaFoldDB" id="A0A8J5VGJ5"/>
<protein>
    <submittedName>
        <fullName evidence="3">Uncharacterized protein</fullName>
    </submittedName>
</protein>
<keyword evidence="4" id="KW-1185">Reference proteome</keyword>
<keyword evidence="1" id="KW-0175">Coiled coil</keyword>
<feature type="compositionally biased region" description="Low complexity" evidence="2">
    <location>
        <begin position="192"/>
        <end position="203"/>
    </location>
</feature>
<feature type="region of interest" description="Disordered" evidence="2">
    <location>
        <begin position="93"/>
        <end position="219"/>
    </location>
</feature>
<evidence type="ECO:0000313" key="3">
    <source>
        <dbReference type="EMBL" id="KAG8069542.1"/>
    </source>
</evidence>
<accession>A0A8J5VGJ5</accession>
<dbReference type="Proteomes" id="UP000729402">
    <property type="component" value="Unassembled WGS sequence"/>
</dbReference>
<gene>
    <name evidence="3" type="ORF">GUJ93_ZPchr0006g44413</name>
</gene>
<evidence type="ECO:0000313" key="4">
    <source>
        <dbReference type="Proteomes" id="UP000729402"/>
    </source>
</evidence>
<reference evidence="3" key="2">
    <citation type="submission" date="2021-02" db="EMBL/GenBank/DDBJ databases">
        <authorList>
            <person name="Kimball J.A."/>
            <person name="Haas M.W."/>
            <person name="Macchietto M."/>
            <person name="Kono T."/>
            <person name="Duquette J."/>
            <person name="Shao M."/>
        </authorList>
    </citation>
    <scope>NUCLEOTIDE SEQUENCE</scope>
    <source>
        <tissue evidence="3">Fresh leaf tissue</tissue>
    </source>
</reference>
<dbReference type="EMBL" id="JAAALK010000283">
    <property type="protein sequence ID" value="KAG8069542.1"/>
    <property type="molecule type" value="Genomic_DNA"/>
</dbReference>
<feature type="compositionally biased region" description="Basic residues" evidence="2">
    <location>
        <begin position="172"/>
        <end position="187"/>
    </location>
</feature>